<sequence>MVSSRSIALALAGLASLAAAQSTSSSSVGVGNQTIIPSSVDVNTRNGWCIAEMNTCTTLCAKNWKDNECDINKLTFNCVCADGSKPEIMNYRDTLPYFVCQAYIAQCVAANATEPKLQETCRNTNTCGNLDPAEFVPTTTLQSSRSAATSSSAPRSSGTNANAPASTTDAAAASPSTSGNAAARSLDPASVGLLHLGTIVAAFALAGFGMALHNMLTSEQRVIIDNAHLHLRLILKSIPAGSLRRIIWDSNVVFDPYIQDQIRDKHPQLAAIIHYQRPWTALPVSNNSSDMPLFQAMKNLTTIHVKSIRGPMEYRGVLSAIVRQAPLLKSLVIGFTNELMASIRNWNPQASVYEKILTCAYDMLGGVTTLMLNVNSPVALPNLEHFEAYDFPCWAEALEGSAPFPPMPVRVNPSRINHIRVAGPSEPTPIARHLRLAGVNPQILHLKVVGNEVELSDYLRQSTGLVELRINLQSRGRTDRREVNLTSHGRTLKRLFFLTHNRQGRLLSVSSRQFNQWLALPSLVEIAAVIDLDRYGCRNGHTMPSIESIWLLGANTDLALPQLNRSHRALLPGLDAQRITMVRSIIGNFFRRSTRPPVNLRFLSIGICNNFNEPTYIGELHAPVHHFPGTIRVNQRISITEVSPEVFHRHADEYSLFSMLQDSWTHVL</sequence>
<evidence type="ECO:0000256" key="2">
    <source>
        <dbReference type="SAM" id="Phobius"/>
    </source>
</evidence>
<gene>
    <name evidence="5" type="ORF">Dda_5315</name>
</gene>
<dbReference type="AlphaFoldDB" id="A0AAD6J0A4"/>
<evidence type="ECO:0000256" key="3">
    <source>
        <dbReference type="SAM" id="SignalP"/>
    </source>
</evidence>
<evidence type="ECO:0000259" key="4">
    <source>
        <dbReference type="Pfam" id="PF24808"/>
    </source>
</evidence>
<reference evidence="5" key="1">
    <citation type="submission" date="2023-01" db="EMBL/GenBank/DDBJ databases">
        <title>The chitinases involved in constricting ring structure development in the nematode-trapping fungus Drechslerella dactyloides.</title>
        <authorList>
            <person name="Wang R."/>
            <person name="Zhang L."/>
            <person name="Tang P."/>
            <person name="Li S."/>
            <person name="Liang L."/>
        </authorList>
    </citation>
    <scope>NUCLEOTIDE SEQUENCE</scope>
    <source>
        <strain evidence="5">YMF1.00031</strain>
    </source>
</reference>
<feature type="region of interest" description="Disordered" evidence="1">
    <location>
        <begin position="139"/>
        <end position="181"/>
    </location>
</feature>
<keyword evidence="2" id="KW-1133">Transmembrane helix</keyword>
<keyword evidence="2" id="KW-0472">Membrane</keyword>
<name>A0AAD6J0A4_DREDA</name>
<dbReference type="Pfam" id="PF24808">
    <property type="entry name" value="DUF7707"/>
    <property type="match status" value="1"/>
</dbReference>
<feature type="chain" id="PRO_5041897055" description="DUF7707 domain-containing protein" evidence="3">
    <location>
        <begin position="21"/>
        <end position="668"/>
    </location>
</feature>
<feature type="transmembrane region" description="Helical" evidence="2">
    <location>
        <begin position="193"/>
        <end position="212"/>
    </location>
</feature>
<keyword evidence="2" id="KW-0812">Transmembrane</keyword>
<dbReference type="Proteomes" id="UP001221413">
    <property type="component" value="Unassembled WGS sequence"/>
</dbReference>
<feature type="compositionally biased region" description="Low complexity" evidence="1">
    <location>
        <begin position="143"/>
        <end position="178"/>
    </location>
</feature>
<protein>
    <recommendedName>
        <fullName evidence="4">DUF7707 domain-containing protein</fullName>
    </recommendedName>
</protein>
<proteinExistence type="predicted"/>
<dbReference type="InterPro" id="IPR056124">
    <property type="entry name" value="DUF7707"/>
</dbReference>
<dbReference type="PANTHER" id="PTHR38118:SF2">
    <property type="entry name" value="CDP-ALCOHOL PHOSPHATIDYLTRANSFERASE PROTEIN"/>
    <property type="match status" value="1"/>
</dbReference>
<feature type="domain" description="DUF7707" evidence="4">
    <location>
        <begin position="34"/>
        <end position="132"/>
    </location>
</feature>
<accession>A0AAD6J0A4</accession>
<evidence type="ECO:0000256" key="1">
    <source>
        <dbReference type="SAM" id="MobiDB-lite"/>
    </source>
</evidence>
<comment type="caution">
    <text evidence="5">The sequence shown here is derived from an EMBL/GenBank/DDBJ whole genome shotgun (WGS) entry which is preliminary data.</text>
</comment>
<dbReference type="EMBL" id="JAQGDS010000006">
    <property type="protein sequence ID" value="KAJ6259677.1"/>
    <property type="molecule type" value="Genomic_DNA"/>
</dbReference>
<feature type="signal peptide" evidence="3">
    <location>
        <begin position="1"/>
        <end position="20"/>
    </location>
</feature>
<organism evidence="5 6">
    <name type="scientific">Drechslerella dactyloides</name>
    <name type="common">Nematode-trapping fungus</name>
    <name type="synonym">Arthrobotrys dactyloides</name>
    <dbReference type="NCBI Taxonomy" id="74499"/>
    <lineage>
        <taxon>Eukaryota</taxon>
        <taxon>Fungi</taxon>
        <taxon>Dikarya</taxon>
        <taxon>Ascomycota</taxon>
        <taxon>Pezizomycotina</taxon>
        <taxon>Orbiliomycetes</taxon>
        <taxon>Orbiliales</taxon>
        <taxon>Orbiliaceae</taxon>
        <taxon>Drechslerella</taxon>
    </lineage>
</organism>
<evidence type="ECO:0000313" key="6">
    <source>
        <dbReference type="Proteomes" id="UP001221413"/>
    </source>
</evidence>
<dbReference type="PANTHER" id="PTHR38118">
    <property type="entry name" value="ANCHORED CELL WALL PROTEIN 11-RELATED"/>
    <property type="match status" value="1"/>
</dbReference>
<keyword evidence="3" id="KW-0732">Signal</keyword>
<evidence type="ECO:0000313" key="5">
    <source>
        <dbReference type="EMBL" id="KAJ6259677.1"/>
    </source>
</evidence>
<keyword evidence="6" id="KW-1185">Reference proteome</keyword>